<protein>
    <submittedName>
        <fullName evidence="1">Uncharacterized protein</fullName>
    </submittedName>
</protein>
<dbReference type="AlphaFoldDB" id="A0A2W4WQ80"/>
<name>A0A2W4WQ80_9CYAN</name>
<reference evidence="1 2" key="2">
    <citation type="submission" date="2018-06" db="EMBL/GenBank/DDBJ databases">
        <title>Metagenomic assembly of (sub)arctic Cyanobacteria and their associated microbiome from non-axenic cultures.</title>
        <authorList>
            <person name="Baurain D."/>
        </authorList>
    </citation>
    <scope>NUCLEOTIDE SEQUENCE [LARGE SCALE GENOMIC DNA]</scope>
    <source>
        <strain evidence="1">ULC027bin1</strain>
    </source>
</reference>
<reference evidence="2" key="1">
    <citation type="submission" date="2018-04" db="EMBL/GenBank/DDBJ databases">
        <authorList>
            <person name="Cornet L."/>
        </authorList>
    </citation>
    <scope>NUCLEOTIDE SEQUENCE [LARGE SCALE GENOMIC DNA]</scope>
</reference>
<evidence type="ECO:0000313" key="2">
    <source>
        <dbReference type="Proteomes" id="UP000249794"/>
    </source>
</evidence>
<gene>
    <name evidence="1" type="ORF">DCF15_22210</name>
</gene>
<dbReference type="Proteomes" id="UP000249794">
    <property type="component" value="Unassembled WGS sequence"/>
</dbReference>
<dbReference type="EMBL" id="QBMP01000389">
    <property type="protein sequence ID" value="PZO44039.1"/>
    <property type="molecule type" value="Genomic_DNA"/>
</dbReference>
<proteinExistence type="predicted"/>
<organism evidence="1 2">
    <name type="scientific">Phormidesmis priestleyi</name>
    <dbReference type="NCBI Taxonomy" id="268141"/>
    <lineage>
        <taxon>Bacteria</taxon>
        <taxon>Bacillati</taxon>
        <taxon>Cyanobacteriota</taxon>
        <taxon>Cyanophyceae</taxon>
        <taxon>Leptolyngbyales</taxon>
        <taxon>Leptolyngbyaceae</taxon>
        <taxon>Phormidesmis</taxon>
    </lineage>
</organism>
<evidence type="ECO:0000313" key="1">
    <source>
        <dbReference type="EMBL" id="PZO44039.1"/>
    </source>
</evidence>
<sequence length="72" mass="7887">MFNPKSTDRFSTLAHCLTSRPLLSAGLLSAILLTRSRPLLSTVNHPPSALLISPCLLLLARSSLIQRHKPSR</sequence>
<comment type="caution">
    <text evidence="1">The sequence shown here is derived from an EMBL/GenBank/DDBJ whole genome shotgun (WGS) entry which is preliminary data.</text>
</comment>
<accession>A0A2W4WQ80</accession>